<evidence type="ECO:0000256" key="3">
    <source>
        <dbReference type="ARBA" id="ARBA00023038"/>
    </source>
</evidence>
<accession>A0A6A5YBP9</accession>
<dbReference type="GO" id="GO:0003779">
    <property type="term" value="F:actin binding"/>
    <property type="evidence" value="ECO:0007669"/>
    <property type="project" value="TreeGrafter"/>
</dbReference>
<dbReference type="Proteomes" id="UP000799776">
    <property type="component" value="Unassembled WGS sequence"/>
</dbReference>
<feature type="domain" description="LIM zinc-binding" evidence="6">
    <location>
        <begin position="453"/>
        <end position="536"/>
    </location>
</feature>
<feature type="compositionally biased region" description="Polar residues" evidence="5">
    <location>
        <begin position="122"/>
        <end position="134"/>
    </location>
</feature>
<feature type="domain" description="LIM zinc-binding" evidence="6">
    <location>
        <begin position="596"/>
        <end position="657"/>
    </location>
</feature>
<evidence type="ECO:0000256" key="2">
    <source>
        <dbReference type="ARBA" id="ARBA00022833"/>
    </source>
</evidence>
<sequence>MEEPFTYQEDAQRQMEKQEVRSLRHALEGMDMHEEHRVFSAAQDEAAELVWKHRNPNKFIKEPDAPYEYAAHARRGSHARNQSSESQPMHSPTDPSSVHSGSSTNSSLGSRSSTRRRSSNSKTKPSGSLFQNPKDQIYEEPEEGATPAPTPASAPAPPLEPKPEPVPEQAKPAPTSFAARRNPFARVQFSRDNLARSNTDPQVPTKKFDRFEIHRNAPTRSRDAAYTSNVDQPASPTKVENVTPTRPSVLDDPEEIAKWKNGKEVRSDDIRMATSMKLKDRSPKLPTPTMVSDSPGRPIVSFRSGWKPKEVELQGEQSTLPPIEPYIPQKEHGRPTSAGPASPAPIPTINVPDAPSINVSSPPIPTICVPDDPPIPSINVPAPPTINIQSTPSIPTINIPSSKPPIPTINAPSQSSRPLPTPSKTNPPGRPLPRHANTAPASHFTPANIRSSALCAQCHTPISGRIVTAGGVRFHPQCFRCHVCSEGLECVAFYPEPENARRERFEAEGRGDEEAAAGKEDMRFYCHLDYHEHFSPKCKSCKTPIEGEVVVACGAEWHVGHFFCAECGLTFDASTPFVEKDGYAWCVDCHTTRYSTKCKKCRRPVTDTVVKALGAEWHANCFVCMECSGPFVDGRYFLRGESRDPVCVGCEERRLKA</sequence>
<feature type="compositionally biased region" description="Basic and acidic residues" evidence="5">
    <location>
        <begin position="206"/>
        <end position="223"/>
    </location>
</feature>
<feature type="compositionally biased region" description="Pro residues" evidence="5">
    <location>
        <begin position="148"/>
        <end position="166"/>
    </location>
</feature>
<feature type="region of interest" description="Disordered" evidence="5">
    <location>
        <begin position="378"/>
        <end position="443"/>
    </location>
</feature>
<organism evidence="7 8">
    <name type="scientific">Saccharata proteae CBS 121410</name>
    <dbReference type="NCBI Taxonomy" id="1314787"/>
    <lineage>
        <taxon>Eukaryota</taxon>
        <taxon>Fungi</taxon>
        <taxon>Dikarya</taxon>
        <taxon>Ascomycota</taxon>
        <taxon>Pezizomycotina</taxon>
        <taxon>Dothideomycetes</taxon>
        <taxon>Dothideomycetes incertae sedis</taxon>
        <taxon>Botryosphaeriales</taxon>
        <taxon>Saccharataceae</taxon>
        <taxon>Saccharata</taxon>
    </lineage>
</organism>
<keyword evidence="8" id="KW-1185">Reference proteome</keyword>
<evidence type="ECO:0000256" key="4">
    <source>
        <dbReference type="PROSITE-ProRule" id="PRU00125"/>
    </source>
</evidence>
<dbReference type="FunFam" id="2.10.110.10:FF:000077">
    <property type="entry name" value="LIM domain protein"/>
    <property type="match status" value="1"/>
</dbReference>
<feature type="compositionally biased region" description="Polar residues" evidence="5">
    <location>
        <begin position="410"/>
        <end position="426"/>
    </location>
</feature>
<dbReference type="GO" id="GO:0001725">
    <property type="term" value="C:stress fiber"/>
    <property type="evidence" value="ECO:0007669"/>
    <property type="project" value="TreeGrafter"/>
</dbReference>
<evidence type="ECO:0000259" key="6">
    <source>
        <dbReference type="PROSITE" id="PS50023"/>
    </source>
</evidence>
<dbReference type="CDD" id="cd08368">
    <property type="entry name" value="LIM"/>
    <property type="match status" value="1"/>
</dbReference>
<dbReference type="PANTHER" id="PTHR24214">
    <property type="entry name" value="PDZ AND LIM DOMAIN PROTEIN ZASP"/>
    <property type="match status" value="1"/>
</dbReference>
<keyword evidence="2 4" id="KW-0862">Zinc</keyword>
<name>A0A6A5YBP9_9PEZI</name>
<feature type="compositionally biased region" description="Polar residues" evidence="5">
    <location>
        <begin position="226"/>
        <end position="246"/>
    </location>
</feature>
<dbReference type="EMBL" id="ML978715">
    <property type="protein sequence ID" value="KAF2088933.1"/>
    <property type="molecule type" value="Genomic_DNA"/>
</dbReference>
<dbReference type="SMART" id="SM00132">
    <property type="entry name" value="LIM"/>
    <property type="match status" value="3"/>
</dbReference>
<dbReference type="AlphaFoldDB" id="A0A6A5YBP9"/>
<keyword evidence="1 4" id="KW-0479">Metal-binding</keyword>
<feature type="compositionally biased region" description="Polar residues" evidence="5">
    <location>
        <begin position="79"/>
        <end position="95"/>
    </location>
</feature>
<evidence type="ECO:0000313" key="8">
    <source>
        <dbReference type="Proteomes" id="UP000799776"/>
    </source>
</evidence>
<dbReference type="InterPro" id="IPR001781">
    <property type="entry name" value="Znf_LIM"/>
</dbReference>
<feature type="compositionally biased region" description="Low complexity" evidence="5">
    <location>
        <begin position="96"/>
        <end position="112"/>
    </location>
</feature>
<dbReference type="GO" id="GO:0030036">
    <property type="term" value="P:actin cytoskeleton organization"/>
    <property type="evidence" value="ECO:0007669"/>
    <property type="project" value="TreeGrafter"/>
</dbReference>
<feature type="compositionally biased region" description="Basic and acidic residues" evidence="5">
    <location>
        <begin position="10"/>
        <end position="20"/>
    </location>
</feature>
<dbReference type="GO" id="GO:0051371">
    <property type="term" value="F:muscle alpha-actinin binding"/>
    <property type="evidence" value="ECO:0007669"/>
    <property type="project" value="TreeGrafter"/>
</dbReference>
<dbReference type="OrthoDB" id="15567at2759"/>
<dbReference type="PANTHER" id="PTHR24214:SF38">
    <property type="entry name" value="PDZ AND LIM DOMAIN PROTEIN ZASP-RELATED"/>
    <property type="match status" value="1"/>
</dbReference>
<dbReference type="PROSITE" id="PS00478">
    <property type="entry name" value="LIM_DOMAIN_1"/>
    <property type="match status" value="2"/>
</dbReference>
<dbReference type="Pfam" id="PF00412">
    <property type="entry name" value="LIM"/>
    <property type="match status" value="3"/>
</dbReference>
<feature type="compositionally biased region" description="Polar residues" evidence="5">
    <location>
        <begin position="386"/>
        <end position="401"/>
    </location>
</feature>
<feature type="compositionally biased region" description="Basic and acidic residues" evidence="5">
    <location>
        <begin position="255"/>
        <end position="283"/>
    </location>
</feature>
<proteinExistence type="predicted"/>
<evidence type="ECO:0000256" key="1">
    <source>
        <dbReference type="ARBA" id="ARBA00022723"/>
    </source>
</evidence>
<dbReference type="SUPFAM" id="SSF57716">
    <property type="entry name" value="Glucocorticoid receptor-like (DNA-binding domain)"/>
    <property type="match status" value="3"/>
</dbReference>
<keyword evidence="3 4" id="KW-0440">LIM domain</keyword>
<dbReference type="GO" id="GO:0046872">
    <property type="term" value="F:metal ion binding"/>
    <property type="evidence" value="ECO:0007669"/>
    <property type="project" value="UniProtKB-KW"/>
</dbReference>
<evidence type="ECO:0000256" key="5">
    <source>
        <dbReference type="SAM" id="MobiDB-lite"/>
    </source>
</evidence>
<dbReference type="InterPro" id="IPR050604">
    <property type="entry name" value="PDZ-LIM_domain"/>
</dbReference>
<evidence type="ECO:0000313" key="7">
    <source>
        <dbReference type="EMBL" id="KAF2088933.1"/>
    </source>
</evidence>
<dbReference type="GO" id="GO:0031941">
    <property type="term" value="C:filamentous actin"/>
    <property type="evidence" value="ECO:0007669"/>
    <property type="project" value="TreeGrafter"/>
</dbReference>
<feature type="region of interest" description="Disordered" evidence="5">
    <location>
        <begin position="1"/>
        <end position="20"/>
    </location>
</feature>
<reference evidence="7" key="1">
    <citation type="journal article" date="2020" name="Stud. Mycol.">
        <title>101 Dothideomycetes genomes: a test case for predicting lifestyles and emergence of pathogens.</title>
        <authorList>
            <person name="Haridas S."/>
            <person name="Albert R."/>
            <person name="Binder M."/>
            <person name="Bloem J."/>
            <person name="Labutti K."/>
            <person name="Salamov A."/>
            <person name="Andreopoulos B."/>
            <person name="Baker S."/>
            <person name="Barry K."/>
            <person name="Bills G."/>
            <person name="Bluhm B."/>
            <person name="Cannon C."/>
            <person name="Castanera R."/>
            <person name="Culley D."/>
            <person name="Daum C."/>
            <person name="Ezra D."/>
            <person name="Gonzalez J."/>
            <person name="Henrissat B."/>
            <person name="Kuo A."/>
            <person name="Liang C."/>
            <person name="Lipzen A."/>
            <person name="Lutzoni F."/>
            <person name="Magnuson J."/>
            <person name="Mondo S."/>
            <person name="Nolan M."/>
            <person name="Ohm R."/>
            <person name="Pangilinan J."/>
            <person name="Park H.-J."/>
            <person name="Ramirez L."/>
            <person name="Alfaro M."/>
            <person name="Sun H."/>
            <person name="Tritt A."/>
            <person name="Yoshinaga Y."/>
            <person name="Zwiers L.-H."/>
            <person name="Turgeon B."/>
            <person name="Goodwin S."/>
            <person name="Spatafora J."/>
            <person name="Crous P."/>
            <person name="Grigoriev I."/>
        </authorList>
    </citation>
    <scope>NUCLEOTIDE SEQUENCE</scope>
    <source>
        <strain evidence="7">CBS 121410</strain>
    </source>
</reference>
<dbReference type="PROSITE" id="PS50023">
    <property type="entry name" value="LIM_DOMAIN_2"/>
    <property type="match status" value="2"/>
</dbReference>
<feature type="region of interest" description="Disordered" evidence="5">
    <location>
        <begin position="55"/>
        <end position="345"/>
    </location>
</feature>
<dbReference type="GO" id="GO:0030695">
    <property type="term" value="F:GTPase regulator activity"/>
    <property type="evidence" value="ECO:0007669"/>
    <property type="project" value="UniProtKB-ARBA"/>
</dbReference>
<dbReference type="Gene3D" id="2.10.110.10">
    <property type="entry name" value="Cysteine Rich Protein"/>
    <property type="match status" value="3"/>
</dbReference>
<gene>
    <name evidence="7" type="ORF">K490DRAFT_72605</name>
</gene>
<protein>
    <recommendedName>
        <fullName evidence="6">LIM zinc-binding domain-containing protein</fullName>
    </recommendedName>
</protein>